<dbReference type="InterPro" id="IPR039102">
    <property type="entry name" value="FAM13"/>
</dbReference>
<dbReference type="WBParaSite" id="HDID_0000726101-mRNA-1">
    <property type="protein sequence ID" value="HDID_0000726101-mRNA-1"/>
    <property type="gene ID" value="HDID_0000726101"/>
</dbReference>
<sequence>MSPNVDIFCQNIVDGVHLAQHSTFAFSDSEEPESEDNQSNNENKDLEKKEGPMEISTTPIYSSHHFPRARYRYSQNPSSPDQGFNRRLRYGVVNCLEQRLDDATFSEINRSSPLQTNNYTEVAIVTVVSPSEDHHFNSALVSDSGPRILIGNPVCQSVTPKPQHISTWPRKRNILNLLHNRRSLDVCIPLNDRKHTTEEVTVSTVDSEPRSSNLTLDNLTIPDLETGGFFSMLIAVLQSRREECQRPEDLEKMTSSELTQEKLDLQKCLLYFENAKGRPMDSATKRIMKPLYDRYRCVRRMVRLSSNSAVRLTRGRSSGSAPRPSIDLVEAPPKTESTPPPSPSAQCSREVVGFLPEQPVIILESSPLLVTSSTNFSHSETTERNNSIMSNAPSNSFFLNWDLTLLEFTKAAKILEPKDLTRGRGEILSVKHKLQRFLYDFEKGIQESTNRPPSKQDRDGFRSVYNRYRDCKQRLYVIDRFLEKPQTIPESLIVDAQAVGRAHRRRHAFGESAAGDEMLQQKVSTVTKNSSTDAAIA</sequence>
<feature type="region of interest" description="Disordered" evidence="2">
    <location>
        <begin position="309"/>
        <end position="348"/>
    </location>
</feature>
<feature type="region of interest" description="Disordered" evidence="2">
    <location>
        <begin position="26"/>
        <end position="61"/>
    </location>
</feature>
<comment type="similarity">
    <text evidence="1">Belongs to the FAM13 family.</text>
</comment>
<evidence type="ECO:0000256" key="2">
    <source>
        <dbReference type="SAM" id="MobiDB-lite"/>
    </source>
</evidence>
<feature type="region of interest" description="Disordered" evidence="2">
    <location>
        <begin position="66"/>
        <end position="85"/>
    </location>
</feature>
<gene>
    <name evidence="4" type="ORF">HDID_LOCUS7259</name>
</gene>
<evidence type="ECO:0000313" key="6">
    <source>
        <dbReference type="WBParaSite" id="HDID_0000726101-mRNA-1"/>
    </source>
</evidence>
<accession>A0A0R3SQC0</accession>
<dbReference type="AlphaFoldDB" id="A0A0R3SQC0"/>
<evidence type="ECO:0000313" key="5">
    <source>
        <dbReference type="Proteomes" id="UP000274504"/>
    </source>
</evidence>
<evidence type="ECO:0000256" key="1">
    <source>
        <dbReference type="ARBA" id="ARBA00007549"/>
    </source>
</evidence>
<dbReference type="STRING" id="6216.A0A0R3SQC0"/>
<feature type="compositionally biased region" description="Low complexity" evidence="2">
    <location>
        <begin position="315"/>
        <end position="337"/>
    </location>
</feature>
<proteinExistence type="inferred from homology"/>
<dbReference type="Proteomes" id="UP000274504">
    <property type="component" value="Unassembled WGS sequence"/>
</dbReference>
<dbReference type="Pfam" id="PF26116">
    <property type="entry name" value="FAM13A"/>
    <property type="match status" value="1"/>
</dbReference>
<dbReference type="InterPro" id="IPR059029">
    <property type="entry name" value="FAM13A_dom"/>
</dbReference>
<evidence type="ECO:0000259" key="3">
    <source>
        <dbReference type="Pfam" id="PF26116"/>
    </source>
</evidence>
<dbReference type="PANTHER" id="PTHR15904:SF17">
    <property type="entry name" value="RHO-GAP DOMAIN-CONTAINING PROTEIN"/>
    <property type="match status" value="1"/>
</dbReference>
<feature type="compositionally biased region" description="Basic and acidic residues" evidence="2">
    <location>
        <begin position="42"/>
        <end position="52"/>
    </location>
</feature>
<name>A0A0R3SQC0_HYMDI</name>
<organism evidence="6">
    <name type="scientific">Hymenolepis diminuta</name>
    <name type="common">Rat tapeworm</name>
    <dbReference type="NCBI Taxonomy" id="6216"/>
    <lineage>
        <taxon>Eukaryota</taxon>
        <taxon>Metazoa</taxon>
        <taxon>Spiralia</taxon>
        <taxon>Lophotrochozoa</taxon>
        <taxon>Platyhelminthes</taxon>
        <taxon>Cestoda</taxon>
        <taxon>Eucestoda</taxon>
        <taxon>Cyclophyllidea</taxon>
        <taxon>Hymenolepididae</taxon>
        <taxon>Hymenolepis</taxon>
    </lineage>
</organism>
<dbReference type="OrthoDB" id="185175at2759"/>
<reference evidence="4 5" key="2">
    <citation type="submission" date="2018-11" db="EMBL/GenBank/DDBJ databases">
        <authorList>
            <consortium name="Pathogen Informatics"/>
        </authorList>
    </citation>
    <scope>NUCLEOTIDE SEQUENCE [LARGE SCALE GENOMIC DNA]</scope>
</reference>
<dbReference type="PANTHER" id="PTHR15904">
    <property type="entry name" value="FAM13"/>
    <property type="match status" value="1"/>
</dbReference>
<protein>
    <recommendedName>
        <fullName evidence="3">FAM13A-like domain-containing protein</fullName>
    </recommendedName>
</protein>
<feature type="domain" description="FAM13A-like" evidence="3">
    <location>
        <begin position="418"/>
        <end position="484"/>
    </location>
</feature>
<reference evidence="6" key="1">
    <citation type="submission" date="2017-02" db="UniProtKB">
        <authorList>
            <consortium name="WormBaseParasite"/>
        </authorList>
    </citation>
    <scope>IDENTIFICATION</scope>
</reference>
<evidence type="ECO:0000313" key="4">
    <source>
        <dbReference type="EMBL" id="VDL59577.1"/>
    </source>
</evidence>
<dbReference type="EMBL" id="UYSG01010919">
    <property type="protein sequence ID" value="VDL59577.1"/>
    <property type="molecule type" value="Genomic_DNA"/>
</dbReference>
<feature type="compositionally biased region" description="Polar residues" evidence="2">
    <location>
        <begin position="73"/>
        <end position="82"/>
    </location>
</feature>